<keyword evidence="2" id="KW-1185">Reference proteome</keyword>
<evidence type="ECO:0000313" key="1">
    <source>
        <dbReference type="EMBL" id="KAG2319446.1"/>
    </source>
</evidence>
<name>A0A8X7VX89_BRACI</name>
<evidence type="ECO:0000313" key="2">
    <source>
        <dbReference type="Proteomes" id="UP000886595"/>
    </source>
</evidence>
<protein>
    <submittedName>
        <fullName evidence="1">Uncharacterized protein</fullName>
    </submittedName>
</protein>
<dbReference type="AlphaFoldDB" id="A0A8X7VX89"/>
<organism evidence="1 2">
    <name type="scientific">Brassica carinata</name>
    <name type="common">Ethiopian mustard</name>
    <name type="synonym">Abyssinian cabbage</name>
    <dbReference type="NCBI Taxonomy" id="52824"/>
    <lineage>
        <taxon>Eukaryota</taxon>
        <taxon>Viridiplantae</taxon>
        <taxon>Streptophyta</taxon>
        <taxon>Embryophyta</taxon>
        <taxon>Tracheophyta</taxon>
        <taxon>Spermatophyta</taxon>
        <taxon>Magnoliopsida</taxon>
        <taxon>eudicotyledons</taxon>
        <taxon>Gunneridae</taxon>
        <taxon>Pentapetalae</taxon>
        <taxon>rosids</taxon>
        <taxon>malvids</taxon>
        <taxon>Brassicales</taxon>
        <taxon>Brassicaceae</taxon>
        <taxon>Brassiceae</taxon>
        <taxon>Brassica</taxon>
    </lineage>
</organism>
<sequence length="154" mass="17353">MGIVQQRSKACVTWQGSHRTDCAHHLKQKLKALRQCRCCGFVVLKHQSRSESVLITFKQNIVGENSVNRLLASSESWIHFSRGGELSLDDKSLFTKFSPNVIRTLTGSLNVIGASAQQNHNISTDLGAHSISFERMDCEIIFVDRSKYNVHRSH</sequence>
<gene>
    <name evidence="1" type="ORF">Bca52824_012659</name>
</gene>
<proteinExistence type="predicted"/>
<accession>A0A8X7VX89</accession>
<reference evidence="1 2" key="1">
    <citation type="submission" date="2020-02" db="EMBL/GenBank/DDBJ databases">
        <authorList>
            <person name="Ma Q."/>
            <person name="Huang Y."/>
            <person name="Song X."/>
            <person name="Pei D."/>
        </authorList>
    </citation>
    <scope>NUCLEOTIDE SEQUENCE [LARGE SCALE GENOMIC DNA]</scope>
    <source>
        <strain evidence="1">Sxm20200214</strain>
        <tissue evidence="1">Leaf</tissue>
    </source>
</reference>
<comment type="caution">
    <text evidence="1">The sequence shown here is derived from an EMBL/GenBank/DDBJ whole genome shotgun (WGS) entry which is preliminary data.</text>
</comment>
<dbReference type="EMBL" id="JAAMPC010000003">
    <property type="protein sequence ID" value="KAG2319446.1"/>
    <property type="molecule type" value="Genomic_DNA"/>
</dbReference>
<dbReference type="Proteomes" id="UP000886595">
    <property type="component" value="Unassembled WGS sequence"/>
</dbReference>